<evidence type="ECO:0000313" key="2">
    <source>
        <dbReference type="Proteomes" id="UP001601059"/>
    </source>
</evidence>
<dbReference type="SUPFAM" id="SSF54637">
    <property type="entry name" value="Thioesterase/thiol ester dehydrase-isomerase"/>
    <property type="match status" value="1"/>
</dbReference>
<gene>
    <name evidence="1" type="ORF">ACFYKX_20230</name>
</gene>
<accession>A0ABW6KGS9</accession>
<organism evidence="1 2">
    <name type="scientific">Cytobacillus spartinae</name>
    <dbReference type="NCBI Taxonomy" id="3299023"/>
    <lineage>
        <taxon>Bacteria</taxon>
        <taxon>Bacillati</taxon>
        <taxon>Bacillota</taxon>
        <taxon>Bacilli</taxon>
        <taxon>Bacillales</taxon>
        <taxon>Bacillaceae</taxon>
        <taxon>Cytobacillus</taxon>
    </lineage>
</organism>
<dbReference type="Gene3D" id="3.10.129.10">
    <property type="entry name" value="Hotdog Thioesterase"/>
    <property type="match status" value="1"/>
</dbReference>
<keyword evidence="2" id="KW-1185">Reference proteome</keyword>
<protein>
    <submittedName>
        <fullName evidence="1">Acyl-CoA thioesterase</fullName>
        <ecNumber evidence="1">3.1.2.-</ecNumber>
    </submittedName>
</protein>
<dbReference type="Pfam" id="PF13279">
    <property type="entry name" value="4HBT_2"/>
    <property type="match status" value="1"/>
</dbReference>
<proteinExistence type="predicted"/>
<comment type="caution">
    <text evidence="1">The sequence shown here is derived from an EMBL/GenBank/DDBJ whole genome shotgun (WGS) entry which is preliminary data.</text>
</comment>
<dbReference type="InterPro" id="IPR029069">
    <property type="entry name" value="HotDog_dom_sf"/>
</dbReference>
<sequence>MTYSEFTFVAQTDRGHVSNVKLFDYLDQARKDWYTFCVKAAGVEAVVVHIGVDYKQEVFQGNKLFIKTWIERIGNTSFTLKQTMVNELGELVVSADVILTTINRQTREKTSVPSKIRALLTQDSILDLSLIVSQTKPCK</sequence>
<dbReference type="Proteomes" id="UP001601059">
    <property type="component" value="Unassembled WGS sequence"/>
</dbReference>
<dbReference type="EMBL" id="JBIACK010000012">
    <property type="protein sequence ID" value="MFE8702939.1"/>
    <property type="molecule type" value="Genomic_DNA"/>
</dbReference>
<dbReference type="RefSeq" id="WP_389363048.1">
    <property type="nucleotide sequence ID" value="NZ_JBIACK010000012.1"/>
</dbReference>
<name>A0ABW6KGS9_9BACI</name>
<keyword evidence="1" id="KW-0378">Hydrolase</keyword>
<reference evidence="1 2" key="1">
    <citation type="submission" date="2024-08" db="EMBL/GenBank/DDBJ databases">
        <title>Two novel Cytobacillus novel species.</title>
        <authorList>
            <person name="Liu G."/>
        </authorList>
    </citation>
    <scope>NUCLEOTIDE SEQUENCE [LARGE SCALE GENOMIC DNA]</scope>
    <source>
        <strain evidence="1 2">FJAT-54145</strain>
    </source>
</reference>
<dbReference type="EC" id="3.1.2.-" evidence="1"/>
<dbReference type="GO" id="GO:0016787">
    <property type="term" value="F:hydrolase activity"/>
    <property type="evidence" value="ECO:0007669"/>
    <property type="project" value="UniProtKB-KW"/>
</dbReference>
<evidence type="ECO:0000313" key="1">
    <source>
        <dbReference type="EMBL" id="MFE8702939.1"/>
    </source>
</evidence>
<dbReference type="CDD" id="cd00586">
    <property type="entry name" value="4HBT"/>
    <property type="match status" value="1"/>
</dbReference>